<dbReference type="AlphaFoldDB" id="A0A250L6N1"/>
<organism evidence="1">
    <name type="scientific">Burkholderia contaminans</name>
    <dbReference type="NCBI Taxonomy" id="488447"/>
    <lineage>
        <taxon>Bacteria</taxon>
        <taxon>Pseudomonadati</taxon>
        <taxon>Pseudomonadota</taxon>
        <taxon>Betaproteobacteria</taxon>
        <taxon>Burkholderiales</taxon>
        <taxon>Burkholderiaceae</taxon>
        <taxon>Burkholderia</taxon>
        <taxon>Burkholderia cepacia complex</taxon>
    </lineage>
</organism>
<protein>
    <submittedName>
        <fullName evidence="1">Uncharacterized protein</fullName>
    </submittedName>
</protein>
<gene>
    <name evidence="1" type="ORF">BCCH1_26350</name>
</gene>
<reference evidence="1" key="1">
    <citation type="journal article" date="2016" name="Biosci. Biotechnol. Biochem.">
        <title>Bioconversion of AHX to AOH by resting cells of Burkholderia contaminans CH-1.</title>
        <authorList>
            <person name="Choi J.H."/>
            <person name="Kikuchi A."/>
            <person name="Pumkaeo P."/>
            <person name="Hirai H."/>
            <person name="Tokuyama S."/>
            <person name="Kawagishi H."/>
        </authorList>
    </citation>
    <scope>NUCLEOTIDE SEQUENCE</scope>
    <source>
        <strain evidence="1">CH-1</strain>
    </source>
</reference>
<name>A0A250L6N1_9BURK</name>
<dbReference type="EMBL" id="AP018357">
    <property type="protein sequence ID" value="BBA40210.1"/>
    <property type="molecule type" value="Genomic_DNA"/>
</dbReference>
<evidence type="ECO:0000313" key="1">
    <source>
        <dbReference type="EMBL" id="BBA40210.1"/>
    </source>
</evidence>
<proteinExistence type="predicted"/>
<accession>A0A250L6N1</accession>
<reference evidence="1" key="2">
    <citation type="journal article" date="2017" name="Genome Announc.">
        <title>High-Quality Draft Genome Sequence of Burkholderia contaminans CH-1, a Gram-Negative Bacterium That Metabolizes 2-Azahypoxanthine, a Plant Growth-Regulating Compound.</title>
        <authorList>
            <person name="Choi J.-H."/>
            <person name="Sugiura H."/>
            <person name="Moriuchi R."/>
            <person name="Kawagishi H."/>
            <person name="Dohra H."/>
        </authorList>
    </citation>
    <scope>NUCLEOTIDE SEQUENCE</scope>
    <source>
        <strain evidence="1">CH-1</strain>
    </source>
</reference>
<sequence>MQADRFEWRHAQHGMEAILFMRLAHDKRLIFVPSMRKTHVTRQIGRSRPSGKAAVGMAGRGAGGGPVVFSDWSECGPAREPVRCGPRRVVEGG</sequence>